<evidence type="ECO:0000313" key="2">
    <source>
        <dbReference type="EMBL" id="KAJ1122691.1"/>
    </source>
</evidence>
<reference evidence="2" key="1">
    <citation type="journal article" date="2022" name="bioRxiv">
        <title>Sequencing and chromosome-scale assembly of the giantPleurodeles waltlgenome.</title>
        <authorList>
            <person name="Brown T."/>
            <person name="Elewa A."/>
            <person name="Iarovenko S."/>
            <person name="Subramanian E."/>
            <person name="Araus A.J."/>
            <person name="Petzold A."/>
            <person name="Susuki M."/>
            <person name="Suzuki K.-i.T."/>
            <person name="Hayashi T."/>
            <person name="Toyoda A."/>
            <person name="Oliveira C."/>
            <person name="Osipova E."/>
            <person name="Leigh N.D."/>
            <person name="Simon A."/>
            <person name="Yun M.H."/>
        </authorList>
    </citation>
    <scope>NUCLEOTIDE SEQUENCE</scope>
    <source>
        <strain evidence="2">20211129_DDA</strain>
        <tissue evidence="2">Liver</tissue>
    </source>
</reference>
<protein>
    <submittedName>
        <fullName evidence="2">Uncharacterized protein</fullName>
    </submittedName>
</protein>
<evidence type="ECO:0000256" key="1">
    <source>
        <dbReference type="SAM" id="MobiDB-lite"/>
    </source>
</evidence>
<organism evidence="2 3">
    <name type="scientific">Pleurodeles waltl</name>
    <name type="common">Iberian ribbed newt</name>
    <dbReference type="NCBI Taxonomy" id="8319"/>
    <lineage>
        <taxon>Eukaryota</taxon>
        <taxon>Metazoa</taxon>
        <taxon>Chordata</taxon>
        <taxon>Craniata</taxon>
        <taxon>Vertebrata</taxon>
        <taxon>Euteleostomi</taxon>
        <taxon>Amphibia</taxon>
        <taxon>Batrachia</taxon>
        <taxon>Caudata</taxon>
        <taxon>Salamandroidea</taxon>
        <taxon>Salamandridae</taxon>
        <taxon>Pleurodelinae</taxon>
        <taxon>Pleurodeles</taxon>
    </lineage>
</organism>
<gene>
    <name evidence="2" type="ORF">NDU88_001176</name>
</gene>
<feature type="region of interest" description="Disordered" evidence="1">
    <location>
        <begin position="77"/>
        <end position="104"/>
    </location>
</feature>
<feature type="compositionally biased region" description="Basic and acidic residues" evidence="1">
    <location>
        <begin position="94"/>
        <end position="104"/>
    </location>
</feature>
<comment type="caution">
    <text evidence="2">The sequence shown here is derived from an EMBL/GenBank/DDBJ whole genome shotgun (WGS) entry which is preliminary data.</text>
</comment>
<evidence type="ECO:0000313" key="3">
    <source>
        <dbReference type="Proteomes" id="UP001066276"/>
    </source>
</evidence>
<dbReference type="AlphaFoldDB" id="A0AAV7P2Y0"/>
<proteinExistence type="predicted"/>
<name>A0AAV7P2Y0_PLEWA</name>
<dbReference type="Proteomes" id="UP001066276">
    <property type="component" value="Chromosome 7"/>
</dbReference>
<keyword evidence="3" id="KW-1185">Reference proteome</keyword>
<accession>A0AAV7P2Y0</accession>
<dbReference type="EMBL" id="JANPWB010000011">
    <property type="protein sequence ID" value="KAJ1122691.1"/>
    <property type="molecule type" value="Genomic_DNA"/>
</dbReference>
<sequence>MGRDDDERSCIPCKGRGLLMAVPPLKRNETCVSVRACLSEQEDIRRPLRLKVGRSKWLKHTDGARCTSRSLSAATAESVCEEKDGARPRKKGRGKESGTKWGEK</sequence>